<accession>A0A7S2PMS4</accession>
<feature type="signal peptide" evidence="1">
    <location>
        <begin position="1"/>
        <end position="24"/>
    </location>
</feature>
<evidence type="ECO:0000256" key="1">
    <source>
        <dbReference type="SAM" id="SignalP"/>
    </source>
</evidence>
<organism evidence="2">
    <name type="scientific">Zooxanthella nutricula</name>
    <dbReference type="NCBI Taxonomy" id="1333877"/>
    <lineage>
        <taxon>Eukaryota</taxon>
        <taxon>Sar</taxon>
        <taxon>Alveolata</taxon>
        <taxon>Dinophyceae</taxon>
        <taxon>Peridiniales</taxon>
        <taxon>Peridiniales incertae sedis</taxon>
        <taxon>Zooxanthella</taxon>
    </lineage>
</organism>
<feature type="chain" id="PRO_5030739266" description="Cellulase" evidence="1">
    <location>
        <begin position="25"/>
        <end position="296"/>
    </location>
</feature>
<proteinExistence type="predicted"/>
<evidence type="ECO:0008006" key="3">
    <source>
        <dbReference type="Google" id="ProtNLM"/>
    </source>
</evidence>
<protein>
    <recommendedName>
        <fullName evidence="3">Cellulase</fullName>
    </recommendedName>
</protein>
<keyword evidence="1" id="KW-0732">Signal</keyword>
<evidence type="ECO:0000313" key="2">
    <source>
        <dbReference type="EMBL" id="CAD9606183.1"/>
    </source>
</evidence>
<gene>
    <name evidence="2" type="ORF">BRAN1462_LOCUS39664</name>
</gene>
<reference evidence="2" key="1">
    <citation type="submission" date="2021-01" db="EMBL/GenBank/DDBJ databases">
        <authorList>
            <person name="Corre E."/>
            <person name="Pelletier E."/>
            <person name="Niang G."/>
            <person name="Scheremetjew M."/>
            <person name="Finn R."/>
            <person name="Kale V."/>
            <person name="Holt S."/>
            <person name="Cochrane G."/>
            <person name="Meng A."/>
            <person name="Brown T."/>
            <person name="Cohen L."/>
        </authorList>
    </citation>
    <scope>NUCLEOTIDE SEQUENCE</scope>
    <source>
        <strain evidence="2">RCC3387</strain>
    </source>
</reference>
<dbReference type="EMBL" id="HBGW01062220">
    <property type="protein sequence ID" value="CAD9606183.1"/>
    <property type="molecule type" value="Transcribed_RNA"/>
</dbReference>
<dbReference type="AlphaFoldDB" id="A0A7S2PMS4"/>
<sequence>MAPWMSLLALGGHALLSRVTLADASRNLRALSNVSGVDVPCPGTGVMCAGNQCCPGFEGSGNLTFPCPSVELGQKHTCQTMFPIEAPTAMDVQDCLCTFDVDRTLTGKQGVVGDKCPANEVEPNVQDSAYGGGSLTLSAVGQSYAETFCGSCYVGVVTAGDASGANSPERNLLATKLSNAGILVSTSWSGPSKDREARASCEGVEIDSPLVAGCSDGTKQYAVAKIVELLQRTQGVAIAPARVWHFDDRENNVSPFQGTGMNARQISCATRDGEVGLCGATREEIVDAPGVATCGR</sequence>
<name>A0A7S2PMS4_9DINO</name>